<feature type="transmembrane region" description="Helical" evidence="1">
    <location>
        <begin position="29"/>
        <end position="50"/>
    </location>
</feature>
<dbReference type="AlphaFoldDB" id="A0A3N1UHH9"/>
<reference evidence="2 3" key="1">
    <citation type="submission" date="2018-11" db="EMBL/GenBank/DDBJ databases">
        <title>Genomic Encyclopedia of Type Strains, Phase IV (KMG-IV): sequencing the most valuable type-strain genomes for metagenomic binning, comparative biology and taxonomic classification.</title>
        <authorList>
            <person name="Goeker M."/>
        </authorList>
    </citation>
    <scope>NUCLEOTIDE SEQUENCE [LARGE SCALE GENOMIC DNA]</scope>
    <source>
        <strain evidence="2 3">DSM 22027</strain>
    </source>
</reference>
<dbReference type="OrthoDB" id="965621at2"/>
<organism evidence="2 3">
    <name type="scientific">Desulfosoma caldarium</name>
    <dbReference type="NCBI Taxonomy" id="610254"/>
    <lineage>
        <taxon>Bacteria</taxon>
        <taxon>Pseudomonadati</taxon>
        <taxon>Thermodesulfobacteriota</taxon>
        <taxon>Syntrophobacteria</taxon>
        <taxon>Syntrophobacterales</taxon>
        <taxon>Syntrophobacteraceae</taxon>
        <taxon>Desulfosoma</taxon>
    </lineage>
</organism>
<proteinExistence type="predicted"/>
<keyword evidence="3" id="KW-1185">Reference proteome</keyword>
<evidence type="ECO:0000256" key="1">
    <source>
        <dbReference type="SAM" id="Phobius"/>
    </source>
</evidence>
<sequence>MNIRFEVSAKHCEELQEDKNTRFEQPISFLNMLASIYTTLRVAVIAFAHWGRRTMIHDARTQTLDFVEREATVWRIVLALNIPQKTAT</sequence>
<accession>A0A3N1UHH9</accession>
<dbReference type="EMBL" id="RJVA01000014">
    <property type="protein sequence ID" value="ROQ90714.1"/>
    <property type="molecule type" value="Genomic_DNA"/>
</dbReference>
<keyword evidence="1" id="KW-0472">Membrane</keyword>
<protein>
    <submittedName>
        <fullName evidence="2">Uncharacterized protein</fullName>
    </submittedName>
</protein>
<keyword evidence="1" id="KW-0812">Transmembrane</keyword>
<gene>
    <name evidence="2" type="ORF">EDC27_2604</name>
</gene>
<dbReference type="Proteomes" id="UP000276223">
    <property type="component" value="Unassembled WGS sequence"/>
</dbReference>
<name>A0A3N1UHH9_9BACT</name>
<evidence type="ECO:0000313" key="2">
    <source>
        <dbReference type="EMBL" id="ROQ90714.1"/>
    </source>
</evidence>
<evidence type="ECO:0000313" key="3">
    <source>
        <dbReference type="Proteomes" id="UP000276223"/>
    </source>
</evidence>
<keyword evidence="1" id="KW-1133">Transmembrane helix</keyword>
<dbReference type="RefSeq" id="WP_148045764.1">
    <property type="nucleotide sequence ID" value="NZ_RJVA01000014.1"/>
</dbReference>
<comment type="caution">
    <text evidence="2">The sequence shown here is derived from an EMBL/GenBank/DDBJ whole genome shotgun (WGS) entry which is preliminary data.</text>
</comment>